<evidence type="ECO:0000256" key="1">
    <source>
        <dbReference type="PROSITE-ProRule" id="PRU00235"/>
    </source>
</evidence>
<dbReference type="PANTHER" id="PTHR45982:SF1">
    <property type="entry name" value="REGULATOR OF CHROMOSOME CONDENSATION"/>
    <property type="match status" value="1"/>
</dbReference>
<dbReference type="Gene3D" id="2.130.10.30">
    <property type="entry name" value="Regulator of chromosome condensation 1/beta-lactamase-inhibitor protein II"/>
    <property type="match status" value="1"/>
</dbReference>
<dbReference type="Pfam" id="PF00415">
    <property type="entry name" value="RCC1"/>
    <property type="match status" value="1"/>
</dbReference>
<dbReference type="InterPro" id="IPR011333">
    <property type="entry name" value="SKP1/BTB/POZ_sf"/>
</dbReference>
<dbReference type="AlphaFoldDB" id="A0AAV7YMU7"/>
<reference evidence="3" key="1">
    <citation type="submission" date="2022-08" db="EMBL/GenBank/DDBJ databases">
        <title>Novel sulphate-reducing endosymbionts in the free-living metamonad Anaeramoeba.</title>
        <authorList>
            <person name="Jerlstrom-Hultqvist J."/>
            <person name="Cepicka I."/>
            <person name="Gallot-Lavallee L."/>
            <person name="Salas-Leiva D."/>
            <person name="Curtis B.A."/>
            <person name="Zahonova K."/>
            <person name="Pipaliya S."/>
            <person name="Dacks J."/>
            <person name="Roger A.J."/>
        </authorList>
    </citation>
    <scope>NUCLEOTIDE SEQUENCE</scope>
    <source>
        <strain evidence="3">Busselton2</strain>
    </source>
</reference>
<protein>
    <recommendedName>
        <fullName evidence="2">BTB domain-containing protein</fullName>
    </recommendedName>
</protein>
<dbReference type="Proteomes" id="UP001146793">
    <property type="component" value="Unassembled WGS sequence"/>
</dbReference>
<evidence type="ECO:0000313" key="3">
    <source>
        <dbReference type="EMBL" id="KAJ3428784.1"/>
    </source>
</evidence>
<gene>
    <name evidence="3" type="ORF">M0812_24118</name>
</gene>
<dbReference type="SUPFAM" id="SSF54695">
    <property type="entry name" value="POZ domain"/>
    <property type="match status" value="1"/>
</dbReference>
<feature type="repeat" description="RCC1" evidence="1">
    <location>
        <begin position="197"/>
        <end position="249"/>
    </location>
</feature>
<dbReference type="Pfam" id="PF00651">
    <property type="entry name" value="BTB"/>
    <property type="match status" value="1"/>
</dbReference>
<feature type="domain" description="BTB" evidence="2">
    <location>
        <begin position="450"/>
        <end position="534"/>
    </location>
</feature>
<dbReference type="InterPro" id="IPR000210">
    <property type="entry name" value="BTB/POZ_dom"/>
</dbReference>
<evidence type="ECO:0000259" key="2">
    <source>
        <dbReference type="PROSITE" id="PS50097"/>
    </source>
</evidence>
<dbReference type="PROSITE" id="PS50012">
    <property type="entry name" value="RCC1_3"/>
    <property type="match status" value="1"/>
</dbReference>
<dbReference type="Gene3D" id="3.30.710.10">
    <property type="entry name" value="Potassium Channel Kv1.1, Chain A"/>
    <property type="match status" value="1"/>
</dbReference>
<dbReference type="CDD" id="cd18186">
    <property type="entry name" value="BTB_POZ_ZBTB_KLHL-like"/>
    <property type="match status" value="1"/>
</dbReference>
<dbReference type="PROSITE" id="PS50097">
    <property type="entry name" value="BTB"/>
    <property type="match status" value="1"/>
</dbReference>
<dbReference type="InterPro" id="IPR000408">
    <property type="entry name" value="Reg_chr_condens"/>
</dbReference>
<dbReference type="GO" id="GO:0005737">
    <property type="term" value="C:cytoplasm"/>
    <property type="evidence" value="ECO:0007669"/>
    <property type="project" value="TreeGrafter"/>
</dbReference>
<name>A0AAV7YMU7_9EUKA</name>
<proteinExistence type="predicted"/>
<organism evidence="3 4">
    <name type="scientific">Anaeramoeba flamelloides</name>
    <dbReference type="NCBI Taxonomy" id="1746091"/>
    <lineage>
        <taxon>Eukaryota</taxon>
        <taxon>Metamonada</taxon>
        <taxon>Anaeramoebidae</taxon>
        <taxon>Anaeramoeba</taxon>
    </lineage>
</organism>
<dbReference type="InterPro" id="IPR009091">
    <property type="entry name" value="RCC1/BLIP-II"/>
</dbReference>
<accession>A0AAV7YMU7</accession>
<dbReference type="GO" id="GO:0005085">
    <property type="term" value="F:guanyl-nucleotide exchange factor activity"/>
    <property type="evidence" value="ECO:0007669"/>
    <property type="project" value="TreeGrafter"/>
</dbReference>
<comment type="caution">
    <text evidence="3">The sequence shown here is derived from an EMBL/GenBank/DDBJ whole genome shotgun (WGS) entry which is preliminary data.</text>
</comment>
<dbReference type="PANTHER" id="PTHR45982">
    <property type="entry name" value="REGULATOR OF CHROMOSOME CONDENSATION"/>
    <property type="match status" value="1"/>
</dbReference>
<sequence>MTNIKTFGSYVNKLKQPNIPKSLESLDYLPEEVVEIVNVVTNYPGTQVFLSSEGKLYQKKDNSPKKLKAFENIPPIKYVDSGYYHFLAISDEEEPKIYGWGKNQYGVLIGLNKSEVYLNPVLMQVDSKLNIDEINCSGHGTTYYSSQSKTMYVSGENSNGQFGIQGQSFSQITKAQENVKKVFAGHTHHTFIIKTDDKLYGFGYNARGQLGVEKAESHGSLIEIELGFPVEDISKIECGYDHSGMLTVDGKVYVAGNPEHLGLETDSKTGFQEYQQFKKNKTLFKDISISFTYISLLSSDNEIWVGGHFFTEKKLRKILTIKENLSFNTLICSDQNIQFTLYLTGSFLQKDLGVLLKNGSFSDCKIQKIPVHKLLIETRIEKPFEQIKNYLEENCTSKEIENVLKWIYTENLMGATRTKEILSYFGIEKPQTSKSLTKDLKKLLFNRDSTDFMLLVKDDYDDNDDDDEDDDEDNEFEEIPVHKFLIAARSGLFREMFKNVDQILEKVQDYSGKSLETIELLISFLYTDEIPITADHDLDFIKEEFEDIVEYYQLNSDIPIMNILEKCAKN</sequence>
<evidence type="ECO:0000313" key="4">
    <source>
        <dbReference type="Proteomes" id="UP001146793"/>
    </source>
</evidence>
<dbReference type="EMBL" id="JANTQA010000057">
    <property type="protein sequence ID" value="KAJ3428784.1"/>
    <property type="molecule type" value="Genomic_DNA"/>
</dbReference>
<dbReference type="SUPFAM" id="SSF50985">
    <property type="entry name" value="RCC1/BLIP-II"/>
    <property type="match status" value="1"/>
</dbReference>
<dbReference type="InterPro" id="IPR051553">
    <property type="entry name" value="Ran_GTPase-activating"/>
</dbReference>